<evidence type="ECO:0000259" key="4">
    <source>
        <dbReference type="Pfam" id="PF03914"/>
    </source>
</evidence>
<name>A0A1R0GLG4_9FUNG</name>
<keyword evidence="2" id="KW-0175">Coiled coil</keyword>
<feature type="compositionally biased region" description="Acidic residues" evidence="3">
    <location>
        <begin position="1024"/>
        <end position="1053"/>
    </location>
</feature>
<dbReference type="STRING" id="133383.A0A1R0GLG4"/>
<feature type="compositionally biased region" description="Polar residues" evidence="3">
    <location>
        <begin position="800"/>
        <end position="809"/>
    </location>
</feature>
<dbReference type="PANTHER" id="PTHR12048">
    <property type="entry name" value="CCAAT-BINDING FACTOR-RELATED"/>
    <property type="match status" value="1"/>
</dbReference>
<dbReference type="InterPro" id="IPR016024">
    <property type="entry name" value="ARM-type_fold"/>
</dbReference>
<feature type="region of interest" description="Disordered" evidence="3">
    <location>
        <begin position="781"/>
        <end position="809"/>
    </location>
</feature>
<dbReference type="GO" id="GO:0005634">
    <property type="term" value="C:nucleus"/>
    <property type="evidence" value="ECO:0007669"/>
    <property type="project" value="TreeGrafter"/>
</dbReference>
<dbReference type="InterPro" id="IPR005612">
    <property type="entry name" value="CCAAT-binding_factor"/>
</dbReference>
<dbReference type="OrthoDB" id="28947at2759"/>
<feature type="compositionally biased region" description="Acidic residues" evidence="3">
    <location>
        <begin position="866"/>
        <end position="888"/>
    </location>
</feature>
<accession>A0A1R0GLG4</accession>
<feature type="compositionally biased region" description="Acidic residues" evidence="3">
    <location>
        <begin position="946"/>
        <end position="997"/>
    </location>
</feature>
<feature type="coiled-coil region" evidence="2">
    <location>
        <begin position="515"/>
        <end position="542"/>
    </location>
</feature>
<feature type="region of interest" description="Disordered" evidence="3">
    <location>
        <begin position="1"/>
        <end position="157"/>
    </location>
</feature>
<gene>
    <name evidence="5" type="ORF">AYI68_g8239</name>
</gene>
<evidence type="ECO:0000256" key="1">
    <source>
        <dbReference type="ARBA" id="ARBA00007797"/>
    </source>
</evidence>
<dbReference type="EMBL" id="LSSL01007711">
    <property type="protein sequence ID" value="OLY77725.1"/>
    <property type="molecule type" value="Genomic_DNA"/>
</dbReference>
<dbReference type="InterPro" id="IPR040155">
    <property type="entry name" value="CEBPZ/Mak21-like"/>
</dbReference>
<feature type="domain" description="CCAAT-binding factor" evidence="4">
    <location>
        <begin position="565"/>
        <end position="678"/>
    </location>
</feature>
<feature type="compositionally biased region" description="Polar residues" evidence="3">
    <location>
        <begin position="1010"/>
        <end position="1022"/>
    </location>
</feature>
<dbReference type="Pfam" id="PF03914">
    <property type="entry name" value="CBF"/>
    <property type="match status" value="1"/>
</dbReference>
<feature type="compositionally biased region" description="Low complexity" evidence="3">
    <location>
        <begin position="784"/>
        <end position="799"/>
    </location>
</feature>
<evidence type="ECO:0000313" key="6">
    <source>
        <dbReference type="Proteomes" id="UP000187455"/>
    </source>
</evidence>
<dbReference type="Proteomes" id="UP000187455">
    <property type="component" value="Unassembled WGS sequence"/>
</dbReference>
<feature type="compositionally biased region" description="Basic and acidic residues" evidence="3">
    <location>
        <begin position="117"/>
        <end position="128"/>
    </location>
</feature>
<evidence type="ECO:0000256" key="3">
    <source>
        <dbReference type="SAM" id="MobiDB-lite"/>
    </source>
</evidence>
<evidence type="ECO:0000313" key="5">
    <source>
        <dbReference type="EMBL" id="OLY77725.1"/>
    </source>
</evidence>
<feature type="compositionally biased region" description="Low complexity" evidence="3">
    <location>
        <begin position="1065"/>
        <end position="1076"/>
    </location>
</feature>
<dbReference type="PANTHER" id="PTHR12048:SF0">
    <property type="entry name" value="CCAAT_ENHANCER-BINDING PROTEIN ZETA"/>
    <property type="match status" value="1"/>
</dbReference>
<reference evidence="5 6" key="1">
    <citation type="journal article" date="2016" name="Mol. Biol. Evol.">
        <title>Genome-Wide Survey of Gut Fungi (Harpellales) Reveals the First Horizontally Transferred Ubiquitin Gene from a Mosquito Host.</title>
        <authorList>
            <person name="Wang Y."/>
            <person name="White M.M."/>
            <person name="Kvist S."/>
            <person name="Moncalvo J.M."/>
        </authorList>
    </citation>
    <scope>NUCLEOTIDE SEQUENCE [LARGE SCALE GENOMIC DNA]</scope>
    <source>
        <strain evidence="5 6">ALG-7-W6</strain>
    </source>
</reference>
<comment type="similarity">
    <text evidence="1">Belongs to the CBF/MAK21 family.</text>
</comment>
<sequence length="1102" mass="123832">MAKKSDSLKPLKKKIERKPNKKPENDDIEALDIEPKAPISIDSDLHQSVKDFATSLGIGIESSPKNLKEKNSVPKKKSKDKAKAPKSSPKNEIIPGTTSDQLLLEKNIRTLKTPMKKSSDSNHLETKNTKPTPIPKQRASESISKNPPKGVKTIFGDDGSKSVVINQQDGPLLSGKNTKLYIEPNPIWYNHKIPEADVKNTSNNSGDVEALSKSEKYARDLLDLENRTYESRRKHGKESSMTSNDMDFVSSILRTGTLSDKISALTLLVQESPIHNMASLNTLMGMARKKHRREAIMAVSSLKDLLVNNLLPDRKLVYFADRNWQSADNIKPQVWIYWIFEDFLKKSFFELIKIMEEMLYDTVEHTQVSALVHIKDLLESKPEQEQNLLRLLITKLGDKSKKIASKSSFLVLQLLNKHPNMKSIVIKTIQELLLSKIKHENERGQYYAMITLNQIVLTSRDFAAANSLIDAFLSFFQTIASKNEKFGEDSKKKKGNKPEKSTYIRKAYYGRNAMIKSKSKAAEDIESESKSLENRLMAAILTGLNRALPFSNLPPESWEKYTDLLFRVSHSANFNIVIQTLLFLFQITKTGSIAYMKPKIRNLWKSPQANVPAEQSKSQPQTSVSEIDSSETTTNVDADSSKFAYDPYKREPQYANAGNSKCWETIIMIKHYHPAVALQVVKLIRGERIEKTTNLHIHSLSHFLDRFVYRKPKKEMKKKGNSIMQPLILNDGSQDSLLNSGNILGSSQLTWAKDASISGSNSTKILLSNRVKKDLNEFLEKSAENSSSQAQNPNNNISSDTNADQDQNQNTDLKSVLGNKKHQIIPRYLVENENSISAENLFFHRFNKMRSSKSKSAKKLDDDNFDILNEGDDGEHDDYSGDDSDVANEIDPSYLADDQTGFSSALMQAESSNKKNKSSKKSKLGEFDDDLSDDEVWKAMSAGMPDIEDDDDMDGLDDDDDIGFDQDDFGEDSDALDLSEDGSEGFDEFSDIDDDELEKSNPLPKKNGKVSKNAQLATQGSINPDDDEFDSDDFDFDSADDLDMLLDDDDDGEYSSTSKKRKSISKSGEQKSTNKSNPKKKSKKTKLPMMASFEDYAALIDG</sequence>
<feature type="region of interest" description="Disordered" evidence="3">
    <location>
        <begin position="866"/>
        <end position="890"/>
    </location>
</feature>
<proteinExistence type="inferred from homology"/>
<evidence type="ECO:0000256" key="2">
    <source>
        <dbReference type="SAM" id="Coils"/>
    </source>
</evidence>
<keyword evidence="6" id="KW-1185">Reference proteome</keyword>
<feature type="region of interest" description="Disordered" evidence="3">
    <location>
        <begin position="908"/>
        <end position="1088"/>
    </location>
</feature>
<comment type="caution">
    <text evidence="5">The sequence shown here is derived from an EMBL/GenBank/DDBJ whole genome shotgun (WGS) entry which is preliminary data.</text>
</comment>
<protein>
    <submittedName>
        <fullName evidence="5">Ribosome biogenesis protein MAK21</fullName>
    </submittedName>
</protein>
<organism evidence="5 6">
    <name type="scientific">Smittium mucronatum</name>
    <dbReference type="NCBI Taxonomy" id="133383"/>
    <lineage>
        <taxon>Eukaryota</taxon>
        <taxon>Fungi</taxon>
        <taxon>Fungi incertae sedis</taxon>
        <taxon>Zoopagomycota</taxon>
        <taxon>Kickxellomycotina</taxon>
        <taxon>Harpellomycetes</taxon>
        <taxon>Harpellales</taxon>
        <taxon>Legeriomycetaceae</taxon>
        <taxon>Smittium</taxon>
    </lineage>
</organism>
<dbReference type="SUPFAM" id="SSF48371">
    <property type="entry name" value="ARM repeat"/>
    <property type="match status" value="1"/>
</dbReference>
<dbReference type="AlphaFoldDB" id="A0A1R0GLG4"/>
<feature type="compositionally biased region" description="Basic residues" evidence="3">
    <location>
        <begin position="1077"/>
        <end position="1086"/>
    </location>
</feature>
<feature type="region of interest" description="Disordered" evidence="3">
    <location>
        <begin position="611"/>
        <end position="635"/>
    </location>
</feature>